<dbReference type="Pfam" id="PF00733">
    <property type="entry name" value="Asn_synthase"/>
    <property type="match status" value="1"/>
</dbReference>
<dbReference type="GO" id="GO:0005829">
    <property type="term" value="C:cytosol"/>
    <property type="evidence" value="ECO:0007669"/>
    <property type="project" value="TreeGrafter"/>
</dbReference>
<comment type="pathway">
    <text evidence="1">Amino-acid biosynthesis; L-asparagine biosynthesis; L-asparagine from L-aspartate (L-Gln route): step 1/1.</text>
</comment>
<dbReference type="InterPro" id="IPR029055">
    <property type="entry name" value="Ntn_hydrolases_N"/>
</dbReference>
<evidence type="ECO:0000256" key="6">
    <source>
        <dbReference type="ARBA" id="ARBA00022962"/>
    </source>
</evidence>
<dbReference type="SUPFAM" id="SSF56235">
    <property type="entry name" value="N-terminal nucleophile aminohydrolases (Ntn hydrolases)"/>
    <property type="match status" value="1"/>
</dbReference>
<name>A0A1A8XKB3_9RHOO</name>
<dbReference type="Proteomes" id="UP000199600">
    <property type="component" value="Unassembled WGS sequence"/>
</dbReference>
<evidence type="ECO:0000259" key="11">
    <source>
        <dbReference type="PROSITE" id="PS51278"/>
    </source>
</evidence>
<feature type="active site" description="For GATase activity" evidence="8">
    <location>
        <position position="2"/>
    </location>
</feature>
<dbReference type="GO" id="GO:0006529">
    <property type="term" value="P:asparagine biosynthetic process"/>
    <property type="evidence" value="ECO:0007669"/>
    <property type="project" value="UniProtKB-KW"/>
</dbReference>
<dbReference type="PANTHER" id="PTHR43284:SF1">
    <property type="entry name" value="ASPARAGINE SYNTHETASE"/>
    <property type="match status" value="1"/>
</dbReference>
<dbReference type="NCBIfam" id="TIGR01536">
    <property type="entry name" value="asn_synth_AEB"/>
    <property type="match status" value="1"/>
</dbReference>
<dbReference type="CDD" id="cd01991">
    <property type="entry name" value="Asn_synthase_B_C"/>
    <property type="match status" value="1"/>
</dbReference>
<keyword evidence="4 9" id="KW-0547">Nucleotide-binding</keyword>
<evidence type="ECO:0000256" key="8">
    <source>
        <dbReference type="PIRSR" id="PIRSR001589-1"/>
    </source>
</evidence>
<keyword evidence="8" id="KW-0028">Amino-acid biosynthesis</keyword>
<dbReference type="PROSITE" id="PS51278">
    <property type="entry name" value="GATASE_TYPE_2"/>
    <property type="match status" value="1"/>
</dbReference>
<accession>A0A1A8XKB3</accession>
<gene>
    <name evidence="12" type="ORF">PROAA_1580009</name>
</gene>
<feature type="binding site" evidence="9">
    <location>
        <position position="100"/>
    </location>
    <ligand>
        <name>L-glutamine</name>
        <dbReference type="ChEBI" id="CHEBI:58359"/>
    </ligand>
</feature>
<dbReference type="InterPro" id="IPR014729">
    <property type="entry name" value="Rossmann-like_a/b/a_fold"/>
</dbReference>
<dbReference type="PIRSF" id="PIRSF001589">
    <property type="entry name" value="Asn_synthetase_glu-h"/>
    <property type="match status" value="1"/>
</dbReference>
<evidence type="ECO:0000256" key="4">
    <source>
        <dbReference type="ARBA" id="ARBA00022741"/>
    </source>
</evidence>
<reference evidence="12 13" key="1">
    <citation type="submission" date="2016-06" db="EMBL/GenBank/DDBJ databases">
        <authorList>
            <person name="Kjaerup R.B."/>
            <person name="Dalgaard T.S."/>
            <person name="Juul-Madsen H.R."/>
        </authorList>
    </citation>
    <scope>NUCLEOTIDE SEQUENCE [LARGE SCALE GENOMIC DNA]</scope>
    <source>
        <strain evidence="12">2</strain>
    </source>
</reference>
<dbReference type="InterPro" id="IPR017932">
    <property type="entry name" value="GATase_2_dom"/>
</dbReference>
<evidence type="ECO:0000256" key="3">
    <source>
        <dbReference type="ARBA" id="ARBA00012737"/>
    </source>
</evidence>
<feature type="binding site" evidence="9">
    <location>
        <begin position="363"/>
        <end position="364"/>
    </location>
    <ligand>
        <name>ATP</name>
        <dbReference type="ChEBI" id="CHEBI:30616"/>
    </ligand>
</feature>
<organism evidence="12 13">
    <name type="scientific">Candidatus Propionivibrio aalborgensis</name>
    <dbReference type="NCBI Taxonomy" id="1860101"/>
    <lineage>
        <taxon>Bacteria</taxon>
        <taxon>Pseudomonadati</taxon>
        <taxon>Pseudomonadota</taxon>
        <taxon>Betaproteobacteria</taxon>
        <taxon>Rhodocyclales</taxon>
        <taxon>Rhodocyclaceae</taxon>
        <taxon>Propionivibrio</taxon>
    </lineage>
</organism>
<dbReference type="InterPro" id="IPR006426">
    <property type="entry name" value="Asn_synth_AEB"/>
</dbReference>
<comment type="catalytic activity">
    <reaction evidence="7">
        <text>L-aspartate + L-glutamine + ATP + H2O = L-asparagine + L-glutamate + AMP + diphosphate + H(+)</text>
        <dbReference type="Rhea" id="RHEA:12228"/>
        <dbReference type="ChEBI" id="CHEBI:15377"/>
        <dbReference type="ChEBI" id="CHEBI:15378"/>
        <dbReference type="ChEBI" id="CHEBI:29985"/>
        <dbReference type="ChEBI" id="CHEBI:29991"/>
        <dbReference type="ChEBI" id="CHEBI:30616"/>
        <dbReference type="ChEBI" id="CHEBI:33019"/>
        <dbReference type="ChEBI" id="CHEBI:58048"/>
        <dbReference type="ChEBI" id="CHEBI:58359"/>
        <dbReference type="ChEBI" id="CHEBI:456215"/>
        <dbReference type="EC" id="6.3.5.4"/>
    </reaction>
</comment>
<proteinExistence type="inferred from homology"/>
<dbReference type="SUPFAM" id="SSF52402">
    <property type="entry name" value="Adenine nucleotide alpha hydrolases-like"/>
    <property type="match status" value="1"/>
</dbReference>
<evidence type="ECO:0000256" key="1">
    <source>
        <dbReference type="ARBA" id="ARBA00005187"/>
    </source>
</evidence>
<dbReference type="InterPro" id="IPR051786">
    <property type="entry name" value="ASN_synthetase/amidase"/>
</dbReference>
<dbReference type="CDD" id="cd00712">
    <property type="entry name" value="AsnB"/>
    <property type="match status" value="1"/>
</dbReference>
<feature type="binding site" evidence="9">
    <location>
        <position position="291"/>
    </location>
    <ligand>
        <name>ATP</name>
        <dbReference type="ChEBI" id="CHEBI:30616"/>
    </ligand>
</feature>
<keyword evidence="8" id="KW-0061">Asparagine biosynthesis</keyword>
<feature type="site" description="Important for beta-aspartyl-AMP intermediate formation" evidence="10">
    <location>
        <position position="365"/>
    </location>
</feature>
<keyword evidence="12" id="KW-0436">Ligase</keyword>
<evidence type="ECO:0000313" key="12">
    <source>
        <dbReference type="EMBL" id="SBT05575.1"/>
    </source>
</evidence>
<dbReference type="Pfam" id="PF13537">
    <property type="entry name" value="GATase_7"/>
    <property type="match status" value="1"/>
</dbReference>
<evidence type="ECO:0000313" key="13">
    <source>
        <dbReference type="Proteomes" id="UP000199600"/>
    </source>
</evidence>
<keyword evidence="13" id="KW-1185">Reference proteome</keyword>
<sequence>MCGITGIFDTRGKRDIDRAVLTRMNESQHHRGPDEGGLHIEAGVGLGHRRLSIIDLSTGQQPLYNEDQSVCVVFNGEIYNYQELIPELQALGHVFHTRSDTEVIVHAWEAWGADCVKRFRGMFAFALWDRNCETLFLARDRLAVKPLYYAFLPNGTFLFGSELKSLLAHGELARDIDPLAVEEYFALGYVAEPRTIFRQAKKLPPAHTLTLRRGQPAGEPREYWDVRFSLNNPIGADEACTQLNEKLNESIRLRMISEVPLGAFLSGGVDSSAVVALMAGLSTEPVNTCSIAFADPAFNEADFARTVAERYHTNHHVETVESDDFDLIDTLARLYDEPYADSSAIPTYRVCQLARKHVTVALSGDGGDESFGGYRRYRLHLMEERMRSSLPSAIRQPIFRLLGRVYPKADWAPRVFRAKTTFEGMARNSVEAYFHSVSILRDPMRAQLFSNKFKSEIAGYSAQGVFEQHAERSGTDDPLALIQYLDLKTYLVGDINTKVDRASMAHSLEVREPLMDHELIEWLATLPSSFKVRGQEGKYLLKKAMEPHLSQDILYRPKMGFSVPLARWFRGPLKERVRQAVLGPRLAATGWFNRDYLQHLVDAHQSGMRDYSAPLWTLLMFEAFLRTVLDESPNPRVNLSGIPDNSQSVVLA</sequence>
<evidence type="ECO:0000256" key="10">
    <source>
        <dbReference type="PIRSR" id="PIRSR001589-3"/>
    </source>
</evidence>
<dbReference type="Gene3D" id="3.60.20.10">
    <property type="entry name" value="Glutamine Phosphoribosylpyrophosphate, subunit 1, domain 1"/>
    <property type="match status" value="1"/>
</dbReference>
<evidence type="ECO:0000256" key="9">
    <source>
        <dbReference type="PIRSR" id="PIRSR001589-2"/>
    </source>
</evidence>
<dbReference type="GO" id="GO:0005524">
    <property type="term" value="F:ATP binding"/>
    <property type="evidence" value="ECO:0007669"/>
    <property type="project" value="UniProtKB-KW"/>
</dbReference>
<dbReference type="InterPro" id="IPR001962">
    <property type="entry name" value="Asn_synthase"/>
</dbReference>
<dbReference type="GO" id="GO:0004066">
    <property type="term" value="F:asparagine synthase (glutamine-hydrolyzing) activity"/>
    <property type="evidence" value="ECO:0007669"/>
    <property type="project" value="UniProtKB-EC"/>
</dbReference>
<dbReference type="RefSeq" id="WP_186410210.1">
    <property type="nucleotide sequence ID" value="NZ_FLQY01000066.1"/>
</dbReference>
<keyword evidence="6 8" id="KW-0315">Glutamine amidotransferase</keyword>
<dbReference type="AlphaFoldDB" id="A0A1A8XKB3"/>
<dbReference type="PANTHER" id="PTHR43284">
    <property type="entry name" value="ASPARAGINE SYNTHETASE (GLUTAMINE-HYDROLYZING)"/>
    <property type="match status" value="1"/>
</dbReference>
<dbReference type="NCBIfam" id="TIGR03108">
    <property type="entry name" value="eps_aminotran_1"/>
    <property type="match status" value="1"/>
</dbReference>
<dbReference type="Gene3D" id="3.40.50.620">
    <property type="entry name" value="HUPs"/>
    <property type="match status" value="2"/>
</dbReference>
<comment type="similarity">
    <text evidence="2">Belongs to the asparagine synthetase family.</text>
</comment>
<protein>
    <recommendedName>
        <fullName evidence="3">asparagine synthase (glutamine-hydrolyzing)</fullName>
        <ecNumber evidence="3">6.3.5.4</ecNumber>
    </recommendedName>
</protein>
<dbReference type="EMBL" id="FLQY01000066">
    <property type="protein sequence ID" value="SBT05575.1"/>
    <property type="molecule type" value="Genomic_DNA"/>
</dbReference>
<evidence type="ECO:0000256" key="7">
    <source>
        <dbReference type="ARBA" id="ARBA00048741"/>
    </source>
</evidence>
<keyword evidence="5 9" id="KW-0067">ATP-binding</keyword>
<dbReference type="InterPro" id="IPR033738">
    <property type="entry name" value="AsnB_N"/>
</dbReference>
<dbReference type="EC" id="6.3.5.4" evidence="3"/>
<feature type="domain" description="Glutamine amidotransferase type-2" evidence="11">
    <location>
        <begin position="2"/>
        <end position="214"/>
    </location>
</feature>
<evidence type="ECO:0000256" key="5">
    <source>
        <dbReference type="ARBA" id="ARBA00022840"/>
    </source>
</evidence>
<dbReference type="InterPro" id="IPR017539">
    <property type="entry name" value="XrtA_amidotfase"/>
</dbReference>
<evidence type="ECO:0000256" key="2">
    <source>
        <dbReference type="ARBA" id="ARBA00005752"/>
    </source>
</evidence>